<keyword evidence="3" id="KW-0378">Hydrolase</keyword>
<dbReference type="SMART" id="SM00487">
    <property type="entry name" value="DEXDc"/>
    <property type="match status" value="1"/>
</dbReference>
<comment type="similarity">
    <text evidence="1">Belongs to the DEAD box helicase family. DDX21/DDX50 subfamily.</text>
</comment>
<keyword evidence="2" id="KW-0547">Nucleotide-binding</keyword>
<name>A0A438IPE3_VITVI</name>
<gene>
    <name evidence="9" type="primary">RH53_1</name>
    <name evidence="9" type="ORF">CK203_032236</name>
</gene>
<dbReference type="PANTHER" id="PTHR47959">
    <property type="entry name" value="ATP-DEPENDENT RNA HELICASE RHLE-RELATED"/>
    <property type="match status" value="1"/>
</dbReference>
<evidence type="ECO:0000259" key="7">
    <source>
        <dbReference type="PROSITE" id="PS51192"/>
    </source>
</evidence>
<dbReference type="SMART" id="SM00490">
    <property type="entry name" value="HELICc"/>
    <property type="match status" value="1"/>
</dbReference>
<dbReference type="PROSITE" id="PS51194">
    <property type="entry name" value="HELICASE_CTER"/>
    <property type="match status" value="1"/>
</dbReference>
<dbReference type="InterPro" id="IPR044742">
    <property type="entry name" value="DEAD/DEAH_RhlB"/>
</dbReference>
<feature type="compositionally biased region" description="Polar residues" evidence="6">
    <location>
        <begin position="636"/>
        <end position="654"/>
    </location>
</feature>
<evidence type="ECO:0000256" key="5">
    <source>
        <dbReference type="ARBA" id="ARBA00022840"/>
    </source>
</evidence>
<feature type="domain" description="Helicase ATP-binding" evidence="7">
    <location>
        <begin position="146"/>
        <end position="320"/>
    </location>
</feature>
<dbReference type="Pfam" id="PF00270">
    <property type="entry name" value="DEAD"/>
    <property type="match status" value="1"/>
</dbReference>
<dbReference type="InterPro" id="IPR050079">
    <property type="entry name" value="DEAD_box_RNA_helicase"/>
</dbReference>
<feature type="compositionally biased region" description="Low complexity" evidence="6">
    <location>
        <begin position="662"/>
        <end position="688"/>
    </location>
</feature>
<evidence type="ECO:0000256" key="3">
    <source>
        <dbReference type="ARBA" id="ARBA00022801"/>
    </source>
</evidence>
<dbReference type="PROSITE" id="PS51192">
    <property type="entry name" value="HELICASE_ATP_BIND_1"/>
    <property type="match status" value="1"/>
</dbReference>
<sequence length="716" mass="76473">MMNIISRKSSSLASVKAPIRALASVPHVHSLLHFHIHPPISTSASDAVVARNVVTSAAPIPPLSGLLGFSGFRVRNFRSQSGPLDFRASVVSRAEYAVADFSDEEKSSKGGDEGLEISKLGIAQEIVSALANKGITKLFPIQRAVLEPAMQGRDMIGRARTGTGKTLAFGIPIMDKVIQYNAKHGRGRNPLALVLAPTRELARQVEKEFCESAPNLDTLCVYGGTPISRQMNSLDYGVDVVVGTPGRIIDLIKRGALNLSEVQFVVLDEADQMLAVGFEEDVEMILEKLPQNRQSMMFSATMPSWIRKLTQKYLKNPLTIDLVGDSDQKLAEGISLYSIASEMYEKASIVGPLITEHAKGGKCIVFTQTKRDADRLAYAMARNFRCEALHGDISQSQRERTLSGFRDGHFNVLVATDVAARGLDIPNVDLVACLSEASRAGLWLLELCNMADMPNLQSSCLLVIIHYELPNSSEIFVHRSGRTGRAGKKGTAILIYAEQQARTVRFIERDIGCKFSELKVKFDKLEYHAKSSMQLPRIAIEGGSRDMFSDMGGGGDGGRFGSFGSRGGGRVGGGFGRSGSSFGRSGGYGESGSGRSGSFGGFGSSRSGGGSSSSRSGNFGGSSFGRSGEFGDTIGSDRSSGFGNSSGSHRSSGFGNFGGSDRSSGFRNPGSGRSSGSDSTRLSRTSGGFNDSFSSRFGDFGDDRSNNGQSTGRRSF</sequence>
<feature type="region of interest" description="Disordered" evidence="6">
    <location>
        <begin position="551"/>
        <end position="716"/>
    </location>
</feature>
<dbReference type="GO" id="GO:0016787">
    <property type="term" value="F:hydrolase activity"/>
    <property type="evidence" value="ECO:0007669"/>
    <property type="project" value="UniProtKB-KW"/>
</dbReference>
<dbReference type="PANTHER" id="PTHR47959:SF23">
    <property type="entry name" value="HELICASE ATP-BINDING DOMAIN-CONTAINING PROTEIN"/>
    <property type="match status" value="1"/>
</dbReference>
<feature type="compositionally biased region" description="Gly residues" evidence="6">
    <location>
        <begin position="584"/>
        <end position="611"/>
    </location>
</feature>
<proteinExistence type="inferred from homology"/>
<dbReference type="SUPFAM" id="SSF52540">
    <property type="entry name" value="P-loop containing nucleoside triphosphate hydrolases"/>
    <property type="match status" value="2"/>
</dbReference>
<comment type="caution">
    <text evidence="9">The sequence shown here is derived from an EMBL/GenBank/DDBJ whole genome shotgun (WGS) entry which is preliminary data.</text>
</comment>
<dbReference type="CDD" id="cd00268">
    <property type="entry name" value="DEADc"/>
    <property type="match status" value="1"/>
</dbReference>
<dbReference type="GO" id="GO:0005524">
    <property type="term" value="F:ATP binding"/>
    <property type="evidence" value="ECO:0007669"/>
    <property type="project" value="UniProtKB-KW"/>
</dbReference>
<evidence type="ECO:0000313" key="9">
    <source>
        <dbReference type="EMBL" id="RVW98587.1"/>
    </source>
</evidence>
<keyword evidence="4 9" id="KW-0347">Helicase</keyword>
<dbReference type="InterPro" id="IPR011545">
    <property type="entry name" value="DEAD/DEAH_box_helicase_dom"/>
</dbReference>
<dbReference type="GO" id="GO:0004386">
    <property type="term" value="F:helicase activity"/>
    <property type="evidence" value="ECO:0007669"/>
    <property type="project" value="UniProtKB-KW"/>
</dbReference>
<keyword evidence="5" id="KW-0067">ATP-binding</keyword>
<dbReference type="Pfam" id="PF00271">
    <property type="entry name" value="Helicase_C"/>
    <property type="match status" value="1"/>
</dbReference>
<dbReference type="GO" id="GO:0003676">
    <property type="term" value="F:nucleic acid binding"/>
    <property type="evidence" value="ECO:0007669"/>
    <property type="project" value="InterPro"/>
</dbReference>
<evidence type="ECO:0000313" key="10">
    <source>
        <dbReference type="Proteomes" id="UP000288805"/>
    </source>
</evidence>
<evidence type="ECO:0000256" key="4">
    <source>
        <dbReference type="ARBA" id="ARBA00022806"/>
    </source>
</evidence>
<dbReference type="AlphaFoldDB" id="A0A438IPE3"/>
<feature type="compositionally biased region" description="Polar residues" evidence="6">
    <location>
        <begin position="706"/>
        <end position="716"/>
    </location>
</feature>
<reference evidence="9 10" key="1">
    <citation type="journal article" date="2018" name="PLoS Genet.">
        <title>Population sequencing reveals clonal diversity and ancestral inbreeding in the grapevine cultivar Chardonnay.</title>
        <authorList>
            <person name="Roach M.J."/>
            <person name="Johnson D.L."/>
            <person name="Bohlmann J."/>
            <person name="van Vuuren H.J."/>
            <person name="Jones S.J."/>
            <person name="Pretorius I.S."/>
            <person name="Schmidt S.A."/>
            <person name="Borneman A.R."/>
        </authorList>
    </citation>
    <scope>NUCLEOTIDE SEQUENCE [LARGE SCALE GENOMIC DNA]</scope>
    <source>
        <strain evidence="10">cv. Chardonnay</strain>
        <tissue evidence="9">Leaf</tissue>
    </source>
</reference>
<organism evidence="9 10">
    <name type="scientific">Vitis vinifera</name>
    <name type="common">Grape</name>
    <dbReference type="NCBI Taxonomy" id="29760"/>
    <lineage>
        <taxon>Eukaryota</taxon>
        <taxon>Viridiplantae</taxon>
        <taxon>Streptophyta</taxon>
        <taxon>Embryophyta</taxon>
        <taxon>Tracheophyta</taxon>
        <taxon>Spermatophyta</taxon>
        <taxon>Magnoliopsida</taxon>
        <taxon>eudicotyledons</taxon>
        <taxon>Gunneridae</taxon>
        <taxon>Pentapetalae</taxon>
        <taxon>rosids</taxon>
        <taxon>Vitales</taxon>
        <taxon>Vitaceae</taxon>
        <taxon>Viteae</taxon>
        <taxon>Vitis</taxon>
    </lineage>
</organism>
<dbReference type="EMBL" id="QGNW01000092">
    <property type="protein sequence ID" value="RVW98587.1"/>
    <property type="molecule type" value="Genomic_DNA"/>
</dbReference>
<dbReference type="InterPro" id="IPR001650">
    <property type="entry name" value="Helicase_C-like"/>
</dbReference>
<evidence type="ECO:0000256" key="1">
    <source>
        <dbReference type="ARBA" id="ARBA00006517"/>
    </source>
</evidence>
<dbReference type="CDD" id="cd18787">
    <property type="entry name" value="SF2_C_DEAD"/>
    <property type="match status" value="1"/>
</dbReference>
<accession>A0A438IPE3</accession>
<protein>
    <submittedName>
        <fullName evidence="9">DEAD-box ATP-dependent RNA helicase 53, mitochondrial</fullName>
    </submittedName>
</protein>
<evidence type="ECO:0000256" key="6">
    <source>
        <dbReference type="SAM" id="MobiDB-lite"/>
    </source>
</evidence>
<dbReference type="Gene3D" id="3.40.50.300">
    <property type="entry name" value="P-loop containing nucleotide triphosphate hydrolases"/>
    <property type="match status" value="2"/>
</dbReference>
<evidence type="ECO:0000259" key="8">
    <source>
        <dbReference type="PROSITE" id="PS51194"/>
    </source>
</evidence>
<dbReference type="InterPro" id="IPR027417">
    <property type="entry name" value="P-loop_NTPase"/>
</dbReference>
<evidence type="ECO:0000256" key="2">
    <source>
        <dbReference type="ARBA" id="ARBA00022741"/>
    </source>
</evidence>
<dbReference type="Proteomes" id="UP000288805">
    <property type="component" value="Unassembled WGS sequence"/>
</dbReference>
<dbReference type="InterPro" id="IPR014001">
    <property type="entry name" value="Helicase_ATP-bd"/>
</dbReference>
<feature type="domain" description="Helicase C-terminal" evidence="8">
    <location>
        <begin position="335"/>
        <end position="526"/>
    </location>
</feature>
<feature type="compositionally biased region" description="Gly residues" evidence="6">
    <location>
        <begin position="551"/>
        <end position="577"/>
    </location>
</feature>
<dbReference type="FunFam" id="3.40.50.300:FF:001060">
    <property type="entry name" value="ATP-dependent RNA helicase RhlE"/>
    <property type="match status" value="1"/>
</dbReference>